<dbReference type="KEGG" id="plyc:GXP70_01485"/>
<organism evidence="2 3">
    <name type="scientific">Paenibacillus lycopersici</name>
    <dbReference type="NCBI Taxonomy" id="2704462"/>
    <lineage>
        <taxon>Bacteria</taxon>
        <taxon>Bacillati</taxon>
        <taxon>Bacillota</taxon>
        <taxon>Bacilli</taxon>
        <taxon>Bacillales</taxon>
        <taxon>Paenibacillaceae</taxon>
        <taxon>Paenibacillus</taxon>
    </lineage>
</organism>
<name>A0A6C0FNU6_9BACL</name>
<gene>
    <name evidence="2" type="ORF">GXP70_01485</name>
</gene>
<evidence type="ECO:0000313" key="2">
    <source>
        <dbReference type="EMBL" id="QHT58778.1"/>
    </source>
</evidence>
<protein>
    <submittedName>
        <fullName evidence="2">VOC family protein</fullName>
    </submittedName>
</protein>
<dbReference type="Gene3D" id="3.10.180.10">
    <property type="entry name" value="2,3-Dihydroxybiphenyl 1,2-Dioxygenase, domain 1"/>
    <property type="match status" value="1"/>
</dbReference>
<reference evidence="2 3" key="1">
    <citation type="submission" date="2020-01" db="EMBL/GenBank/DDBJ databases">
        <title>Paenibacillus sp. nov., isolated from tomato rhizosphere.</title>
        <authorList>
            <person name="Weon H.-Y."/>
            <person name="Lee S.A."/>
        </authorList>
    </citation>
    <scope>NUCLEOTIDE SEQUENCE [LARGE SCALE GENOMIC DNA]</scope>
    <source>
        <strain evidence="2 3">12200R-189</strain>
    </source>
</reference>
<accession>A0A6C0FNU6</accession>
<dbReference type="SUPFAM" id="SSF54593">
    <property type="entry name" value="Glyoxalase/Bleomycin resistance protein/Dihydroxybiphenyl dioxygenase"/>
    <property type="match status" value="1"/>
</dbReference>
<proteinExistence type="predicted"/>
<dbReference type="Proteomes" id="UP000476064">
    <property type="component" value="Chromosome"/>
</dbReference>
<dbReference type="AlphaFoldDB" id="A0A6C0FNU6"/>
<dbReference type="InterPro" id="IPR029068">
    <property type="entry name" value="Glyas_Bleomycin-R_OHBP_Dase"/>
</dbReference>
<sequence>MSDQTSIRTPIKPIIPAVFVSVTDVKASTAWYCRLLGLPVPDTVRTDIHIFSLQDRQCSNLFLRRADKAEPTSQPLFSLTSPDIEATQRFLAQLNVEVVYRDEEVIWFRDPDGNVLMACAI</sequence>
<dbReference type="CDD" id="cd06587">
    <property type="entry name" value="VOC"/>
    <property type="match status" value="1"/>
</dbReference>
<evidence type="ECO:0000259" key="1">
    <source>
        <dbReference type="Pfam" id="PF00903"/>
    </source>
</evidence>
<dbReference type="InterPro" id="IPR004360">
    <property type="entry name" value="Glyas_Fos-R_dOase_dom"/>
</dbReference>
<dbReference type="EMBL" id="CP048209">
    <property type="protein sequence ID" value="QHT58778.1"/>
    <property type="molecule type" value="Genomic_DNA"/>
</dbReference>
<evidence type="ECO:0000313" key="3">
    <source>
        <dbReference type="Proteomes" id="UP000476064"/>
    </source>
</evidence>
<keyword evidence="3" id="KW-1185">Reference proteome</keyword>
<dbReference type="Pfam" id="PF00903">
    <property type="entry name" value="Glyoxalase"/>
    <property type="match status" value="1"/>
</dbReference>
<feature type="domain" description="Glyoxalase/fosfomycin resistance/dioxygenase" evidence="1">
    <location>
        <begin position="16"/>
        <end position="116"/>
    </location>
</feature>